<name>A0AA39MLL4_9AGAR</name>
<keyword evidence="2" id="KW-1185">Reference proteome</keyword>
<sequence>MRPLLNARLLTRAMHDDAIGIATYKADSAPAPSSSTKPKFAISVKNMIHSSLECPLSSFPFLSNPSSVHHVLMGVSIEELPKKGSSTVDILLLGAANCKACQGMSHSNLCRYEAEGREIRLLVTNSVLSFEELKANLNDEVLRQEAAARREQEVRIVHGAWSKRSLSLTWTQIGSINRVFSSFSNMLSSPLCSVEDLLQTTVAKRSLSILPGLIEEIIDYL</sequence>
<gene>
    <name evidence="1" type="ORF">EV421DRAFT_1970193</name>
</gene>
<dbReference type="AlphaFoldDB" id="A0AA39MLL4"/>
<protein>
    <submittedName>
        <fullName evidence="1">Uncharacterized protein</fullName>
    </submittedName>
</protein>
<evidence type="ECO:0000313" key="1">
    <source>
        <dbReference type="EMBL" id="KAK0438812.1"/>
    </source>
</evidence>
<comment type="caution">
    <text evidence="1">The sequence shown here is derived from an EMBL/GenBank/DDBJ whole genome shotgun (WGS) entry which is preliminary data.</text>
</comment>
<accession>A0AA39MLL4</accession>
<proteinExistence type="predicted"/>
<dbReference type="EMBL" id="JAUEPT010000041">
    <property type="protein sequence ID" value="KAK0438812.1"/>
    <property type="molecule type" value="Genomic_DNA"/>
</dbReference>
<dbReference type="Proteomes" id="UP001175226">
    <property type="component" value="Unassembled WGS sequence"/>
</dbReference>
<reference evidence="1" key="1">
    <citation type="submission" date="2023-06" db="EMBL/GenBank/DDBJ databases">
        <authorList>
            <consortium name="Lawrence Berkeley National Laboratory"/>
            <person name="Ahrendt S."/>
            <person name="Sahu N."/>
            <person name="Indic B."/>
            <person name="Wong-Bajracharya J."/>
            <person name="Merenyi Z."/>
            <person name="Ke H.-M."/>
            <person name="Monk M."/>
            <person name="Kocsube S."/>
            <person name="Drula E."/>
            <person name="Lipzen A."/>
            <person name="Balint B."/>
            <person name="Henrissat B."/>
            <person name="Andreopoulos B."/>
            <person name="Martin F.M."/>
            <person name="Harder C.B."/>
            <person name="Rigling D."/>
            <person name="Ford K.L."/>
            <person name="Foster G.D."/>
            <person name="Pangilinan J."/>
            <person name="Papanicolaou A."/>
            <person name="Barry K."/>
            <person name="LaButti K."/>
            <person name="Viragh M."/>
            <person name="Koriabine M."/>
            <person name="Yan M."/>
            <person name="Riley R."/>
            <person name="Champramary S."/>
            <person name="Plett K.L."/>
            <person name="Tsai I.J."/>
            <person name="Slot J."/>
            <person name="Sipos G."/>
            <person name="Plett J."/>
            <person name="Nagy L.G."/>
            <person name="Grigoriev I.V."/>
        </authorList>
    </citation>
    <scope>NUCLEOTIDE SEQUENCE</scope>
    <source>
        <strain evidence="1">FPL87.14</strain>
    </source>
</reference>
<organism evidence="1 2">
    <name type="scientific">Armillaria borealis</name>
    <dbReference type="NCBI Taxonomy" id="47425"/>
    <lineage>
        <taxon>Eukaryota</taxon>
        <taxon>Fungi</taxon>
        <taxon>Dikarya</taxon>
        <taxon>Basidiomycota</taxon>
        <taxon>Agaricomycotina</taxon>
        <taxon>Agaricomycetes</taxon>
        <taxon>Agaricomycetidae</taxon>
        <taxon>Agaricales</taxon>
        <taxon>Marasmiineae</taxon>
        <taxon>Physalacriaceae</taxon>
        <taxon>Armillaria</taxon>
    </lineage>
</organism>
<evidence type="ECO:0000313" key="2">
    <source>
        <dbReference type="Proteomes" id="UP001175226"/>
    </source>
</evidence>